<dbReference type="PANTHER" id="PTHR46630:SF1">
    <property type="entry name" value="TETRATRICOPEPTIDE REPEAT PROTEIN 29"/>
    <property type="match status" value="1"/>
</dbReference>
<dbReference type="Gene3D" id="1.25.40.10">
    <property type="entry name" value="Tetratricopeptide repeat domain"/>
    <property type="match status" value="2"/>
</dbReference>
<evidence type="ECO:0000256" key="8">
    <source>
        <dbReference type="SAM" id="Phobius"/>
    </source>
</evidence>
<protein>
    <submittedName>
        <fullName evidence="10">Tetratricopeptide repeat protein</fullName>
    </submittedName>
</protein>
<keyword evidence="11" id="KW-1185">Reference proteome</keyword>
<dbReference type="InterPro" id="IPR051476">
    <property type="entry name" value="Bac_ResReg_Asp_Phosphatase"/>
</dbReference>
<evidence type="ECO:0000313" key="11">
    <source>
        <dbReference type="Proteomes" id="UP001597112"/>
    </source>
</evidence>
<dbReference type="Pfam" id="PF13424">
    <property type="entry name" value="TPR_12"/>
    <property type="match status" value="1"/>
</dbReference>
<dbReference type="Proteomes" id="UP001597112">
    <property type="component" value="Unassembled WGS sequence"/>
</dbReference>
<keyword evidence="8" id="KW-0812">Transmembrane</keyword>
<comment type="subcellular location">
    <subcellularLocation>
        <location evidence="1">Cytoplasm</location>
    </subcellularLocation>
</comment>
<proteinExistence type="inferred from homology"/>
<keyword evidence="8" id="KW-0472">Membrane</keyword>
<feature type="repeat" description="TPR" evidence="6">
    <location>
        <begin position="161"/>
        <end position="194"/>
    </location>
</feature>
<feature type="signal peptide" evidence="9">
    <location>
        <begin position="1"/>
        <end position="20"/>
    </location>
</feature>
<feature type="chain" id="PRO_5046951290" evidence="9">
    <location>
        <begin position="21"/>
        <end position="526"/>
    </location>
</feature>
<evidence type="ECO:0000256" key="2">
    <source>
        <dbReference type="ARBA" id="ARBA00022490"/>
    </source>
</evidence>
<evidence type="ECO:0000256" key="9">
    <source>
        <dbReference type="SAM" id="SignalP"/>
    </source>
</evidence>
<keyword evidence="2" id="KW-0963">Cytoplasm</keyword>
<organism evidence="10 11">
    <name type="scientific">Ohtaekwangia kribbensis</name>
    <dbReference type="NCBI Taxonomy" id="688913"/>
    <lineage>
        <taxon>Bacteria</taxon>
        <taxon>Pseudomonadati</taxon>
        <taxon>Bacteroidota</taxon>
        <taxon>Cytophagia</taxon>
        <taxon>Cytophagales</taxon>
        <taxon>Fulvivirgaceae</taxon>
        <taxon>Ohtaekwangia</taxon>
    </lineage>
</organism>
<evidence type="ECO:0000256" key="5">
    <source>
        <dbReference type="ARBA" id="ARBA00038253"/>
    </source>
</evidence>
<evidence type="ECO:0000256" key="1">
    <source>
        <dbReference type="ARBA" id="ARBA00004496"/>
    </source>
</evidence>
<dbReference type="EMBL" id="JBHTKA010000001">
    <property type="protein sequence ID" value="MFD0998597.1"/>
    <property type="molecule type" value="Genomic_DNA"/>
</dbReference>
<evidence type="ECO:0000256" key="6">
    <source>
        <dbReference type="PROSITE-ProRule" id="PRU00339"/>
    </source>
</evidence>
<gene>
    <name evidence="10" type="ORF">ACFQ21_04735</name>
</gene>
<dbReference type="PANTHER" id="PTHR46630">
    <property type="entry name" value="TETRATRICOPEPTIDE REPEAT PROTEIN 29"/>
    <property type="match status" value="1"/>
</dbReference>
<evidence type="ECO:0000256" key="4">
    <source>
        <dbReference type="ARBA" id="ARBA00022803"/>
    </source>
</evidence>
<reference evidence="11" key="1">
    <citation type="journal article" date="2019" name="Int. J. Syst. Evol. Microbiol.">
        <title>The Global Catalogue of Microorganisms (GCM) 10K type strain sequencing project: providing services to taxonomists for standard genome sequencing and annotation.</title>
        <authorList>
            <consortium name="The Broad Institute Genomics Platform"/>
            <consortium name="The Broad Institute Genome Sequencing Center for Infectious Disease"/>
            <person name="Wu L."/>
            <person name="Ma J."/>
        </authorList>
    </citation>
    <scope>NUCLEOTIDE SEQUENCE [LARGE SCALE GENOMIC DNA]</scope>
    <source>
        <strain evidence="11">CCUG 58938</strain>
    </source>
</reference>
<accession>A0ABW3JX67</accession>
<feature type="transmembrane region" description="Helical" evidence="8">
    <location>
        <begin position="355"/>
        <end position="372"/>
    </location>
</feature>
<feature type="coiled-coil region" evidence="7">
    <location>
        <begin position="379"/>
        <end position="416"/>
    </location>
</feature>
<comment type="caution">
    <text evidence="10">The sequence shown here is derived from an EMBL/GenBank/DDBJ whole genome shotgun (WGS) entry which is preliminary data.</text>
</comment>
<dbReference type="InterPro" id="IPR019734">
    <property type="entry name" value="TPR_rpt"/>
</dbReference>
<evidence type="ECO:0000256" key="3">
    <source>
        <dbReference type="ARBA" id="ARBA00022737"/>
    </source>
</evidence>
<keyword evidence="9" id="KW-0732">Signal</keyword>
<dbReference type="PROSITE" id="PS50005">
    <property type="entry name" value="TPR"/>
    <property type="match status" value="1"/>
</dbReference>
<keyword evidence="4 6" id="KW-0802">TPR repeat</keyword>
<keyword evidence="7" id="KW-0175">Coiled coil</keyword>
<dbReference type="SMART" id="SM00028">
    <property type="entry name" value="TPR"/>
    <property type="match status" value="3"/>
</dbReference>
<evidence type="ECO:0000313" key="10">
    <source>
        <dbReference type="EMBL" id="MFD0998597.1"/>
    </source>
</evidence>
<dbReference type="InterPro" id="IPR016032">
    <property type="entry name" value="Sig_transdc_resp-reg_C-effctor"/>
</dbReference>
<dbReference type="RefSeq" id="WP_377575548.1">
    <property type="nucleotide sequence ID" value="NZ_JBHTKA010000001.1"/>
</dbReference>
<comment type="similarity">
    <text evidence="5">Belongs to the Rap family.</text>
</comment>
<keyword evidence="3" id="KW-0677">Repeat</keyword>
<sequence length="526" mass="60627">MKHLSLSIVLFVFYNGMATAQTHAIDSLIHVLKEIPKDSNYVHALVDLSLEYQYTNRGEALLTADQAQRLAKDIGYSKGEAMAYNSEAWTYVLMNDPVKAIEHYLYCLRIYEGIDDQDGVACSYSNIGGVYMDVNNFPMAHEYYGKALAIWHKLGCKGCVMNTWFNIGLICQKQEDYTRAQRLYERSLSMAENLKDTALMVYTLLNTSEIYQAQKDYARAFTLRQRAFVFAEATHNDEIISEIYGSMSELYVIKQDVKQALYLAGRGLELSQRTQSTIYIMNNYNRMAQALYLARDYKKAFYYQSLYNTMRDSLNHAEGGQKLVQLEAAYQLEKKQARLTTATQQYEHQRFRRNVVVIAIVGILIIGLLLYSQRLASVSRQLEFNTQQLNLQVQNLKEKSELLERITQDAEELKKTIPLQNEAKLAEVHTILLSNIITEDHWDRFKKSFEEVYPGFFGRIRYFYPDITASELRLAAFIRLGITLQDAATILGISTDSIKKSRYRLKKKLNIPDGEGLDEFILRLTT</sequence>
<dbReference type="SUPFAM" id="SSF46894">
    <property type="entry name" value="C-terminal effector domain of the bipartite response regulators"/>
    <property type="match status" value="1"/>
</dbReference>
<keyword evidence="8" id="KW-1133">Transmembrane helix</keyword>
<name>A0ABW3JX67_9BACT</name>
<evidence type="ECO:0000256" key="7">
    <source>
        <dbReference type="SAM" id="Coils"/>
    </source>
</evidence>
<dbReference type="InterPro" id="IPR011990">
    <property type="entry name" value="TPR-like_helical_dom_sf"/>
</dbReference>
<dbReference type="SUPFAM" id="SSF48452">
    <property type="entry name" value="TPR-like"/>
    <property type="match status" value="2"/>
</dbReference>